<organism evidence="4 5">
    <name type="scientific">Entotheonella factor</name>
    <dbReference type="NCBI Taxonomy" id="1429438"/>
    <lineage>
        <taxon>Bacteria</taxon>
        <taxon>Pseudomonadati</taxon>
        <taxon>Nitrospinota/Tectimicrobiota group</taxon>
        <taxon>Candidatus Tectimicrobiota</taxon>
        <taxon>Candidatus Entotheonellia</taxon>
        <taxon>Candidatus Entotheonellales</taxon>
        <taxon>Candidatus Entotheonellaceae</taxon>
        <taxon>Candidatus Entotheonella</taxon>
    </lineage>
</organism>
<evidence type="ECO:0000256" key="2">
    <source>
        <dbReference type="ARBA" id="ARBA00023033"/>
    </source>
</evidence>
<proteinExistence type="predicted"/>
<dbReference type="SUPFAM" id="SSF51679">
    <property type="entry name" value="Bacterial luciferase-like"/>
    <property type="match status" value="1"/>
</dbReference>
<dbReference type="PANTHER" id="PTHR30137">
    <property type="entry name" value="LUCIFERASE-LIKE MONOOXYGENASE"/>
    <property type="match status" value="1"/>
</dbReference>
<dbReference type="PANTHER" id="PTHR30137:SF8">
    <property type="entry name" value="BLR5498 PROTEIN"/>
    <property type="match status" value="1"/>
</dbReference>
<dbReference type="Proteomes" id="UP000019141">
    <property type="component" value="Unassembled WGS sequence"/>
</dbReference>
<dbReference type="GO" id="GO:0004497">
    <property type="term" value="F:monooxygenase activity"/>
    <property type="evidence" value="ECO:0007669"/>
    <property type="project" value="UniProtKB-KW"/>
</dbReference>
<dbReference type="InterPro" id="IPR050766">
    <property type="entry name" value="Bact_Lucif_Oxidored"/>
</dbReference>
<feature type="domain" description="Luciferase-like" evidence="3">
    <location>
        <begin position="1"/>
        <end position="227"/>
    </location>
</feature>
<dbReference type="AlphaFoldDB" id="W4L5A7"/>
<dbReference type="PATRIC" id="fig|1429438.4.peg.8067"/>
<sequence>MRFGIFYEHQLPRPWHEDSERQLIQDALDQVELADQLGIDYVWEVEHHFLEEYSHSSAPEVFLAACSQRTKNIRLGHGIILTAPHYNHPARTAERVAMLDLVSNGRVEFGSGESGSIAEMGGYHIDPPLKRPMWREGLEVALRCMTETPFPGYEGTYVSMPPRNVVPKPVQKPHPPLWVACSRRETILLAAQAGIGALTFAFIDPEEARTWVRDYEQTLADSCVPIGKAVNPQVACVTPMMLHRDERTAIARGLEGGNFFGYSLSHY</sequence>
<protein>
    <recommendedName>
        <fullName evidence="3">Luciferase-like domain-containing protein</fullName>
    </recommendedName>
</protein>
<gene>
    <name evidence="4" type="ORF">ETSY1_43275</name>
</gene>
<evidence type="ECO:0000259" key="3">
    <source>
        <dbReference type="Pfam" id="PF00296"/>
    </source>
</evidence>
<name>W4L5A7_ENTF1</name>
<accession>W4L5A7</accession>
<evidence type="ECO:0000256" key="1">
    <source>
        <dbReference type="ARBA" id="ARBA00023002"/>
    </source>
</evidence>
<dbReference type="InterPro" id="IPR036661">
    <property type="entry name" value="Luciferase-like_sf"/>
</dbReference>
<keyword evidence="5" id="KW-1185">Reference proteome</keyword>
<dbReference type="HOGENOM" id="CLU_027853_3_4_7"/>
<dbReference type="GO" id="GO:0005829">
    <property type="term" value="C:cytosol"/>
    <property type="evidence" value="ECO:0007669"/>
    <property type="project" value="TreeGrafter"/>
</dbReference>
<keyword evidence="2" id="KW-0503">Monooxygenase</keyword>
<evidence type="ECO:0000313" key="4">
    <source>
        <dbReference type="EMBL" id="ETW92521.1"/>
    </source>
</evidence>
<comment type="caution">
    <text evidence="4">The sequence shown here is derived from an EMBL/GenBank/DDBJ whole genome shotgun (WGS) entry which is preliminary data.</text>
</comment>
<dbReference type="InterPro" id="IPR011251">
    <property type="entry name" value="Luciferase-like_dom"/>
</dbReference>
<reference evidence="4 5" key="1">
    <citation type="journal article" date="2014" name="Nature">
        <title>An environmental bacterial taxon with a large and distinct metabolic repertoire.</title>
        <authorList>
            <person name="Wilson M.C."/>
            <person name="Mori T."/>
            <person name="Ruckert C."/>
            <person name="Uria A.R."/>
            <person name="Helf M.J."/>
            <person name="Takada K."/>
            <person name="Gernert C."/>
            <person name="Steffens U.A."/>
            <person name="Heycke N."/>
            <person name="Schmitt S."/>
            <person name="Rinke C."/>
            <person name="Helfrich E.J."/>
            <person name="Brachmann A.O."/>
            <person name="Gurgui C."/>
            <person name="Wakimoto T."/>
            <person name="Kracht M."/>
            <person name="Crusemann M."/>
            <person name="Hentschel U."/>
            <person name="Abe I."/>
            <person name="Matsunaga S."/>
            <person name="Kalinowski J."/>
            <person name="Takeyama H."/>
            <person name="Piel J."/>
        </authorList>
    </citation>
    <scope>NUCLEOTIDE SEQUENCE [LARGE SCALE GENOMIC DNA]</scope>
    <source>
        <strain evidence="5">TSY1</strain>
    </source>
</reference>
<dbReference type="Pfam" id="PF00296">
    <property type="entry name" value="Bac_luciferase"/>
    <property type="match status" value="1"/>
</dbReference>
<dbReference type="EMBL" id="AZHW01001451">
    <property type="protein sequence ID" value="ETW92521.1"/>
    <property type="molecule type" value="Genomic_DNA"/>
</dbReference>
<dbReference type="Gene3D" id="3.20.20.30">
    <property type="entry name" value="Luciferase-like domain"/>
    <property type="match status" value="1"/>
</dbReference>
<dbReference type="GO" id="GO:0016705">
    <property type="term" value="F:oxidoreductase activity, acting on paired donors, with incorporation or reduction of molecular oxygen"/>
    <property type="evidence" value="ECO:0007669"/>
    <property type="project" value="InterPro"/>
</dbReference>
<evidence type="ECO:0000313" key="5">
    <source>
        <dbReference type="Proteomes" id="UP000019141"/>
    </source>
</evidence>
<keyword evidence="1" id="KW-0560">Oxidoreductase</keyword>